<reference evidence="2 3" key="1">
    <citation type="submission" date="2017-04" db="EMBL/GenBank/DDBJ databases">
        <authorList>
            <person name="Afonso C.L."/>
            <person name="Miller P.J."/>
            <person name="Scott M.A."/>
            <person name="Spackman E."/>
            <person name="Goraichik I."/>
            <person name="Dimitrov K.M."/>
            <person name="Suarez D.L."/>
            <person name="Swayne D.E."/>
        </authorList>
    </citation>
    <scope>NUCLEOTIDE SEQUENCE [LARGE SCALE GENOMIC DNA]</scope>
    <source>
        <strain evidence="2 3">DSM 11622</strain>
    </source>
</reference>
<accession>A0A1W1V2G8</accession>
<organism evidence="2 3">
    <name type="scientific">Hymenobacter roseosalivarius DSM 11622</name>
    <dbReference type="NCBI Taxonomy" id="645990"/>
    <lineage>
        <taxon>Bacteria</taxon>
        <taxon>Pseudomonadati</taxon>
        <taxon>Bacteroidota</taxon>
        <taxon>Cytophagia</taxon>
        <taxon>Cytophagales</taxon>
        <taxon>Hymenobacteraceae</taxon>
        <taxon>Hymenobacter</taxon>
    </lineage>
</organism>
<protein>
    <submittedName>
        <fullName evidence="2">Uncharacterized protein</fullName>
    </submittedName>
</protein>
<evidence type="ECO:0000256" key="1">
    <source>
        <dbReference type="SAM" id="MobiDB-lite"/>
    </source>
</evidence>
<evidence type="ECO:0000313" key="2">
    <source>
        <dbReference type="EMBL" id="SMB87577.1"/>
    </source>
</evidence>
<proteinExistence type="predicted"/>
<dbReference type="EMBL" id="FWWW01000048">
    <property type="protein sequence ID" value="SMB87577.1"/>
    <property type="molecule type" value="Genomic_DNA"/>
</dbReference>
<dbReference type="AlphaFoldDB" id="A0A1W1V2G8"/>
<dbReference type="RefSeq" id="WP_084444090.1">
    <property type="nucleotide sequence ID" value="NZ_FWWW01000048.1"/>
</dbReference>
<dbReference type="OrthoDB" id="1100725at2"/>
<keyword evidence="3" id="KW-1185">Reference proteome</keyword>
<name>A0A1W1V2G8_9BACT</name>
<gene>
    <name evidence="2" type="ORF">SAMN00120144_1370</name>
</gene>
<dbReference type="STRING" id="645990.SAMN00120144_1370"/>
<dbReference type="Proteomes" id="UP000192266">
    <property type="component" value="Unassembled WGS sequence"/>
</dbReference>
<feature type="region of interest" description="Disordered" evidence="1">
    <location>
        <begin position="221"/>
        <end position="253"/>
    </location>
</feature>
<evidence type="ECO:0000313" key="3">
    <source>
        <dbReference type="Proteomes" id="UP000192266"/>
    </source>
</evidence>
<sequence>MKDKYSHAKREHYGRRLAAHLCDQHFGPQPTATLDGPAVLRFTPIRQVNLLVVQQLLAQWTAEMARLRSPYFDFEAPDVRQALTQFMNTLSRRIRLNRGAFEPLLARAVADTLGVVADPVLTFEEKLLGGQPTATAAQLRDALRYLDLNKDLFAEFIDSLSPDAPLERDFLLERFRLHQEATYKSHQLMERLVAEFSALLPLTEADLWADGPVRAPAAPIAEAPRPVQPQPAREPEPARVAEPARTAEPANTTEPVVAPAAVAPTPTPVQNAPQPSVATPTFVATPAFVPTPTLEPSPEPKPAHEPIVAPRRPLTEAGPTSVPLYEKLKADRPAATSLSETLRPEKAGATLAEKPPRVESLREAISINQRFGFINELFNGENMEYHTAIQHLDTFNDPESAKRYVTQDLASKYDWTRKEEHVGKLLKLIDRKFA</sequence>